<dbReference type="PROSITE" id="PS51257">
    <property type="entry name" value="PROKAR_LIPOPROTEIN"/>
    <property type="match status" value="1"/>
</dbReference>
<comment type="caution">
    <text evidence="1">The sequence shown here is derived from an EMBL/GenBank/DDBJ whole genome shotgun (WGS) entry which is preliminary data.</text>
</comment>
<dbReference type="Proteomes" id="UP000320653">
    <property type="component" value="Unassembled WGS sequence"/>
</dbReference>
<evidence type="ECO:0000313" key="2">
    <source>
        <dbReference type="Proteomes" id="UP000320653"/>
    </source>
</evidence>
<dbReference type="EMBL" id="VIWP01000001">
    <property type="protein sequence ID" value="TWF58972.1"/>
    <property type="molecule type" value="Genomic_DNA"/>
</dbReference>
<dbReference type="OrthoDB" id="7585546at2"/>
<protein>
    <submittedName>
        <fullName evidence="1">Uncharacterized protein DUF3313</fullName>
    </submittedName>
</protein>
<sequence length="228" mass="23950">MAQSRGMTVLQGAGVIAAALACTACSTRPVHYQALSSTAELHANTSGGDRQVAFNSTLDTAALKSYASITLEPVAIYRGRDHQFGKISEESKAELARHADQKFRSELGRRNLLAGAAGPQVLRMRVTLTGAEESVPVLGTVTKLTPVGLALSGVRAATDREGSFNGAITYAVELFDSRSGKLVYAFVARQYPNALDIPASIRPLDAAKAGIDRGSSTTATSLKSLLRG</sequence>
<gene>
    <name evidence="1" type="ORF">FHW37_101776</name>
</gene>
<dbReference type="InterPro" id="IPR021747">
    <property type="entry name" value="DUF3313"/>
</dbReference>
<evidence type="ECO:0000313" key="1">
    <source>
        <dbReference type="EMBL" id="TWF58972.1"/>
    </source>
</evidence>
<name>A0A561R8M3_9HYPH</name>
<dbReference type="Pfam" id="PF11769">
    <property type="entry name" value="DUF3313"/>
    <property type="match status" value="1"/>
</dbReference>
<keyword evidence="2" id="KW-1185">Reference proteome</keyword>
<organism evidence="1 2">
    <name type="scientific">Neorhizobium alkalisoli</name>
    <dbReference type="NCBI Taxonomy" id="528178"/>
    <lineage>
        <taxon>Bacteria</taxon>
        <taxon>Pseudomonadati</taxon>
        <taxon>Pseudomonadota</taxon>
        <taxon>Alphaproteobacteria</taxon>
        <taxon>Hyphomicrobiales</taxon>
        <taxon>Rhizobiaceae</taxon>
        <taxon>Rhizobium/Agrobacterium group</taxon>
        <taxon>Neorhizobium</taxon>
    </lineage>
</organism>
<reference evidence="1 2" key="1">
    <citation type="submission" date="2019-06" db="EMBL/GenBank/DDBJ databases">
        <title>Sorghum-associated microbial communities from plants grown in Nebraska, USA.</title>
        <authorList>
            <person name="Schachtman D."/>
        </authorList>
    </citation>
    <scope>NUCLEOTIDE SEQUENCE [LARGE SCALE GENOMIC DNA]</scope>
    <source>
        <strain evidence="1 2">1225</strain>
    </source>
</reference>
<dbReference type="RefSeq" id="WP_145632713.1">
    <property type="nucleotide sequence ID" value="NZ_VIWP01000001.1"/>
</dbReference>
<proteinExistence type="predicted"/>
<dbReference type="AlphaFoldDB" id="A0A561R8M3"/>
<accession>A0A561R8M3</accession>